<dbReference type="PROSITE" id="PS51257">
    <property type="entry name" value="PROKAR_LIPOPROTEIN"/>
    <property type="match status" value="1"/>
</dbReference>
<protein>
    <submittedName>
        <fullName evidence="1">Uncharacterized protein</fullName>
    </submittedName>
</protein>
<evidence type="ECO:0000313" key="2">
    <source>
        <dbReference type="Proteomes" id="UP000586305"/>
    </source>
</evidence>
<name>A0A849VCN0_9GAMM</name>
<dbReference type="EMBL" id="JABBPG010000005">
    <property type="protein sequence ID" value="NOU51429.1"/>
    <property type="molecule type" value="Genomic_DNA"/>
</dbReference>
<keyword evidence="2" id="KW-1185">Reference proteome</keyword>
<dbReference type="RefSeq" id="WP_171626496.1">
    <property type="nucleotide sequence ID" value="NZ_JABBPG010000005.1"/>
</dbReference>
<dbReference type="AlphaFoldDB" id="A0A849VCN0"/>
<sequence>MKYIPIAAALLLGACNTVPNNFNHDGSITNTMALIAQTEAHAPNSVPGEFEFLIKAADEIRGHVYLNTELDYRDRRSISITMSPSAVRDFVAKYNQSPKTALVNKQIRVTGEAQRVTIDFYSQGRRTDKYYFQTHIDVTELSQLTVLN</sequence>
<accession>A0A849VCN0</accession>
<proteinExistence type="predicted"/>
<organism evidence="1 2">
    <name type="scientific">Pseudoalteromonas caenipelagi</name>
    <dbReference type="NCBI Taxonomy" id="2726988"/>
    <lineage>
        <taxon>Bacteria</taxon>
        <taxon>Pseudomonadati</taxon>
        <taxon>Pseudomonadota</taxon>
        <taxon>Gammaproteobacteria</taxon>
        <taxon>Alteromonadales</taxon>
        <taxon>Pseudoalteromonadaceae</taxon>
        <taxon>Pseudoalteromonas</taxon>
    </lineage>
</organism>
<dbReference type="Proteomes" id="UP000586305">
    <property type="component" value="Unassembled WGS sequence"/>
</dbReference>
<evidence type="ECO:0000313" key="1">
    <source>
        <dbReference type="EMBL" id="NOU51429.1"/>
    </source>
</evidence>
<comment type="caution">
    <text evidence="1">The sequence shown here is derived from an EMBL/GenBank/DDBJ whole genome shotgun (WGS) entry which is preliminary data.</text>
</comment>
<reference evidence="1 2" key="1">
    <citation type="submission" date="2020-04" db="EMBL/GenBank/DDBJ databases">
        <title>Pseudoalteromonas caenipelagi sp. nov., isolated from a tidal flat.</title>
        <authorList>
            <person name="Park S."/>
            <person name="Yoon J.-H."/>
        </authorList>
    </citation>
    <scope>NUCLEOTIDE SEQUENCE [LARGE SCALE GENOMIC DNA]</scope>
    <source>
        <strain evidence="1 2">JBTF-M23</strain>
    </source>
</reference>
<gene>
    <name evidence="1" type="ORF">HG263_12905</name>
</gene>